<proteinExistence type="predicted"/>
<evidence type="ECO:0000313" key="4">
    <source>
        <dbReference type="EMBL" id="MDT0350478.1"/>
    </source>
</evidence>
<dbReference type="EMBL" id="JAVREJ010000008">
    <property type="protein sequence ID" value="MDT0350478.1"/>
    <property type="molecule type" value="Genomic_DNA"/>
</dbReference>
<feature type="transmembrane region" description="Helical" evidence="2">
    <location>
        <begin position="54"/>
        <end position="76"/>
    </location>
</feature>
<dbReference type="Proteomes" id="UP001183202">
    <property type="component" value="Unassembled WGS sequence"/>
</dbReference>
<keyword evidence="5" id="KW-1185">Reference proteome</keyword>
<comment type="caution">
    <text evidence="4">The sequence shown here is derived from an EMBL/GenBank/DDBJ whole genome shotgun (WGS) entry which is preliminary data.</text>
</comment>
<keyword evidence="2" id="KW-0812">Transmembrane</keyword>
<dbReference type="RefSeq" id="WP_311556513.1">
    <property type="nucleotide sequence ID" value="NZ_JAVREJ010000008.1"/>
</dbReference>
<accession>A0ABU2N954</accession>
<feature type="region of interest" description="Disordered" evidence="1">
    <location>
        <begin position="1"/>
        <end position="45"/>
    </location>
</feature>
<evidence type="ECO:0000259" key="3">
    <source>
        <dbReference type="Pfam" id="PF14230"/>
    </source>
</evidence>
<evidence type="ECO:0000256" key="1">
    <source>
        <dbReference type="SAM" id="MobiDB-lite"/>
    </source>
</evidence>
<name>A0ABU2N954_9PSEU</name>
<feature type="domain" description="DUF4333" evidence="3">
    <location>
        <begin position="70"/>
        <end position="141"/>
    </location>
</feature>
<keyword evidence="2" id="KW-1133">Transmembrane helix</keyword>
<reference evidence="5" key="1">
    <citation type="submission" date="2023-07" db="EMBL/GenBank/DDBJ databases">
        <title>30 novel species of actinomycetes from the DSMZ collection.</title>
        <authorList>
            <person name="Nouioui I."/>
        </authorList>
    </citation>
    <scope>NUCLEOTIDE SEQUENCE [LARGE SCALE GENOMIC DNA]</scope>
    <source>
        <strain evidence="5">DSM 45834</strain>
    </source>
</reference>
<sequence length="223" mass="22980">MTAQPTTPISTPPFPPQGATYPQPYGQPVYGAGPDLPPGYPPLPPASKRNTGKVVGIVIAVLVLLGGLGVAALFVFGTRTVQPESVQQEIVRITQTAVGVVPADVRCPDEIRAEAGATFACTATVDGQPVTYDVRQDDDQGHLTINYDRLLKVAEVESVVAQQVGSDVDVDVNVECPPAGRTVVVNAPGTPIACTATNATDPSDSAAITVTVAADGTPSYTFA</sequence>
<gene>
    <name evidence="4" type="ORF">RM445_13185</name>
</gene>
<dbReference type="Pfam" id="PF14230">
    <property type="entry name" value="DUF4333"/>
    <property type="match status" value="1"/>
</dbReference>
<keyword evidence="2" id="KW-0472">Membrane</keyword>
<feature type="compositionally biased region" description="Pro residues" evidence="1">
    <location>
        <begin position="35"/>
        <end position="45"/>
    </location>
</feature>
<evidence type="ECO:0000256" key="2">
    <source>
        <dbReference type="SAM" id="Phobius"/>
    </source>
</evidence>
<protein>
    <submittedName>
        <fullName evidence="4">DUF4333 domain-containing protein</fullName>
    </submittedName>
</protein>
<organism evidence="4 5">
    <name type="scientific">Pseudonocardia charpentierae</name>
    <dbReference type="NCBI Taxonomy" id="3075545"/>
    <lineage>
        <taxon>Bacteria</taxon>
        <taxon>Bacillati</taxon>
        <taxon>Actinomycetota</taxon>
        <taxon>Actinomycetes</taxon>
        <taxon>Pseudonocardiales</taxon>
        <taxon>Pseudonocardiaceae</taxon>
        <taxon>Pseudonocardia</taxon>
    </lineage>
</organism>
<evidence type="ECO:0000313" key="5">
    <source>
        <dbReference type="Proteomes" id="UP001183202"/>
    </source>
</evidence>
<dbReference type="InterPro" id="IPR025637">
    <property type="entry name" value="DUF4333"/>
</dbReference>